<dbReference type="PANTHER" id="PTHR42928:SF5">
    <property type="entry name" value="BLR1237 PROTEIN"/>
    <property type="match status" value="1"/>
</dbReference>
<dbReference type="InterPro" id="IPR005064">
    <property type="entry name" value="BUG"/>
</dbReference>
<dbReference type="Gene3D" id="3.40.190.150">
    <property type="entry name" value="Bordetella uptake gene, domain 1"/>
    <property type="match status" value="1"/>
</dbReference>
<protein>
    <submittedName>
        <fullName evidence="3">Tripartite tricarboxylate transporter substrate binding protein</fullName>
    </submittedName>
</protein>
<dbReference type="InterPro" id="IPR042100">
    <property type="entry name" value="Bug_dom1"/>
</dbReference>
<dbReference type="SUPFAM" id="SSF53850">
    <property type="entry name" value="Periplasmic binding protein-like II"/>
    <property type="match status" value="1"/>
</dbReference>
<evidence type="ECO:0000313" key="3">
    <source>
        <dbReference type="EMBL" id="MBC5767107.1"/>
    </source>
</evidence>
<keyword evidence="2" id="KW-0732">Signal</keyword>
<evidence type="ECO:0000256" key="2">
    <source>
        <dbReference type="SAM" id="SignalP"/>
    </source>
</evidence>
<sequence length="325" mass="34250">MKKTLLLLSLVASLVVPAAAVAQDYPTKPVTLVVAYPPGGGADAIGRLIGEKLQESMGKAFVIDNRPGFSGNIGAQYVAKSAPDGYTLLVAPWTTYAINTVLYGTQRVGYALDKDFVGISTLGFQPMALMINPAVPANTVQELIAYAKSKPGALTFGSTGPGSLEHIAGEMFKRSAGISMVHVPYRGSGPAMTDLIGGQIQVYFATAPTVVQHMNTGRVKTLMVTTPERNPALANLPTPKEVGLQNLEVRSTYGLLAPTGTPPAIVKKLNDELVKILGNADVKAKFRSLGVDAVSSTSEDMTQRLSADIPRWGAIIKAADIKAEN</sequence>
<gene>
    <name evidence="3" type="ORF">H8R02_21755</name>
</gene>
<dbReference type="AlphaFoldDB" id="A0A923S7G3"/>
<dbReference type="RefSeq" id="WP_187083597.1">
    <property type="nucleotide sequence ID" value="NZ_JACORU010000009.1"/>
</dbReference>
<dbReference type="CDD" id="cd13578">
    <property type="entry name" value="PBP2_Bug27"/>
    <property type="match status" value="1"/>
</dbReference>
<dbReference type="EMBL" id="JACORU010000009">
    <property type="protein sequence ID" value="MBC5767107.1"/>
    <property type="molecule type" value="Genomic_DNA"/>
</dbReference>
<evidence type="ECO:0000313" key="4">
    <source>
        <dbReference type="Proteomes" id="UP000596827"/>
    </source>
</evidence>
<comment type="similarity">
    <text evidence="1">Belongs to the UPF0065 (bug) family.</text>
</comment>
<dbReference type="Gene3D" id="3.40.190.10">
    <property type="entry name" value="Periplasmic binding protein-like II"/>
    <property type="match status" value="1"/>
</dbReference>
<dbReference type="PIRSF" id="PIRSF017082">
    <property type="entry name" value="YflP"/>
    <property type="match status" value="1"/>
</dbReference>
<proteinExistence type="inferred from homology"/>
<evidence type="ECO:0000256" key="1">
    <source>
        <dbReference type="ARBA" id="ARBA00006987"/>
    </source>
</evidence>
<feature type="chain" id="PRO_5038001643" evidence="2">
    <location>
        <begin position="23"/>
        <end position="325"/>
    </location>
</feature>
<feature type="signal peptide" evidence="2">
    <location>
        <begin position="1"/>
        <end position="22"/>
    </location>
</feature>
<dbReference type="Pfam" id="PF03401">
    <property type="entry name" value="TctC"/>
    <property type="match status" value="1"/>
</dbReference>
<name>A0A923S7G3_9BURK</name>
<dbReference type="Proteomes" id="UP000596827">
    <property type="component" value="Unassembled WGS sequence"/>
</dbReference>
<organism evidence="3 4">
    <name type="scientific">Ramlibacter albus</name>
    <dbReference type="NCBI Taxonomy" id="2079448"/>
    <lineage>
        <taxon>Bacteria</taxon>
        <taxon>Pseudomonadati</taxon>
        <taxon>Pseudomonadota</taxon>
        <taxon>Betaproteobacteria</taxon>
        <taxon>Burkholderiales</taxon>
        <taxon>Comamonadaceae</taxon>
        <taxon>Ramlibacter</taxon>
    </lineage>
</organism>
<accession>A0A923S7G3</accession>
<comment type="caution">
    <text evidence="3">The sequence shown here is derived from an EMBL/GenBank/DDBJ whole genome shotgun (WGS) entry which is preliminary data.</text>
</comment>
<reference evidence="3" key="1">
    <citation type="submission" date="2020-08" db="EMBL/GenBank/DDBJ databases">
        <title>Ramlibacter sp. GTP1 16S ribosomal RNA gene genome sequencing and assembly.</title>
        <authorList>
            <person name="Kang M."/>
        </authorList>
    </citation>
    <scope>NUCLEOTIDE SEQUENCE</scope>
    <source>
        <strain evidence="3">GTP1</strain>
    </source>
</reference>
<dbReference type="PANTHER" id="PTHR42928">
    <property type="entry name" value="TRICARBOXYLATE-BINDING PROTEIN"/>
    <property type="match status" value="1"/>
</dbReference>
<keyword evidence="4" id="KW-1185">Reference proteome</keyword>